<dbReference type="PANTHER" id="PTHR43584:SF8">
    <property type="entry name" value="N-ACETYLMURAMATE ALPHA-1-PHOSPHATE URIDYLYLTRANSFERASE"/>
    <property type="match status" value="1"/>
</dbReference>
<dbReference type="Pfam" id="PF12804">
    <property type="entry name" value="NTP_transf_3"/>
    <property type="match status" value="1"/>
</dbReference>
<dbReference type="Gene3D" id="3.90.550.10">
    <property type="entry name" value="Spore Coat Polysaccharide Biosynthesis Protein SpsA, Chain A"/>
    <property type="match status" value="1"/>
</dbReference>
<keyword evidence="7" id="KW-1185">Reference proteome</keyword>
<keyword evidence="2 6" id="KW-0548">Nucleotidyltransferase</keyword>
<feature type="domain" description="MobA-like NTP transferase" evidence="5">
    <location>
        <begin position="33"/>
        <end position="164"/>
    </location>
</feature>
<dbReference type="SUPFAM" id="SSF53448">
    <property type="entry name" value="Nucleotide-diphospho-sugar transferases"/>
    <property type="match status" value="1"/>
</dbReference>
<name>A0ABS1D5W1_9PROT</name>
<evidence type="ECO:0000256" key="3">
    <source>
        <dbReference type="ARBA" id="ARBA00022842"/>
    </source>
</evidence>
<keyword evidence="1" id="KW-0808">Transferase</keyword>
<evidence type="ECO:0000256" key="2">
    <source>
        <dbReference type="ARBA" id="ARBA00022695"/>
    </source>
</evidence>
<dbReference type="InterPro" id="IPR050065">
    <property type="entry name" value="GlmU-like"/>
</dbReference>
<evidence type="ECO:0000259" key="5">
    <source>
        <dbReference type="Pfam" id="PF12804"/>
    </source>
</evidence>
<dbReference type="PANTHER" id="PTHR43584">
    <property type="entry name" value="NUCLEOTIDYL TRANSFERASE"/>
    <property type="match status" value="1"/>
</dbReference>
<organism evidence="6 7">
    <name type="scientific">Paracraurococcus ruber</name>
    <dbReference type="NCBI Taxonomy" id="77675"/>
    <lineage>
        <taxon>Bacteria</taxon>
        <taxon>Pseudomonadati</taxon>
        <taxon>Pseudomonadota</taxon>
        <taxon>Alphaproteobacteria</taxon>
        <taxon>Acetobacterales</taxon>
        <taxon>Roseomonadaceae</taxon>
        <taxon>Paracraurococcus</taxon>
    </lineage>
</organism>
<evidence type="ECO:0000256" key="1">
    <source>
        <dbReference type="ARBA" id="ARBA00022679"/>
    </source>
</evidence>
<reference evidence="6 7" key="1">
    <citation type="journal article" date="2020" name="Microorganisms">
        <title>Osmotic Adaptation and Compatible Solute Biosynthesis of Phototrophic Bacteria as Revealed from Genome Analyses.</title>
        <authorList>
            <person name="Imhoff J.F."/>
            <person name="Rahn T."/>
            <person name="Kunzel S."/>
            <person name="Keller A."/>
            <person name="Neulinger S.C."/>
        </authorList>
    </citation>
    <scope>NUCLEOTIDE SEQUENCE [LARGE SCALE GENOMIC DNA]</scope>
    <source>
        <strain evidence="6 7">DSM 15382</strain>
    </source>
</reference>
<evidence type="ECO:0000256" key="4">
    <source>
        <dbReference type="SAM" id="MobiDB-lite"/>
    </source>
</evidence>
<keyword evidence="3" id="KW-0460">Magnesium</keyword>
<proteinExistence type="predicted"/>
<evidence type="ECO:0000313" key="7">
    <source>
        <dbReference type="Proteomes" id="UP000697995"/>
    </source>
</evidence>
<dbReference type="CDD" id="cd06422">
    <property type="entry name" value="NTP_transferase_like_1"/>
    <property type="match status" value="1"/>
</dbReference>
<accession>A0ABS1D5W1</accession>
<dbReference type="GO" id="GO:0016779">
    <property type="term" value="F:nucleotidyltransferase activity"/>
    <property type="evidence" value="ECO:0007669"/>
    <property type="project" value="UniProtKB-KW"/>
</dbReference>
<gene>
    <name evidence="6" type="ORF">CKO45_26365</name>
</gene>
<dbReference type="Proteomes" id="UP000697995">
    <property type="component" value="Unassembled WGS sequence"/>
</dbReference>
<feature type="region of interest" description="Disordered" evidence="4">
    <location>
        <begin position="1"/>
        <end position="24"/>
    </location>
</feature>
<comment type="caution">
    <text evidence="6">The sequence shown here is derived from an EMBL/GenBank/DDBJ whole genome shotgun (WGS) entry which is preliminary data.</text>
</comment>
<protein>
    <submittedName>
        <fullName evidence="6">Mannose-1-phosphate guanylyltransferase</fullName>
    </submittedName>
</protein>
<dbReference type="InterPro" id="IPR025877">
    <property type="entry name" value="MobA-like_NTP_Trfase"/>
</dbReference>
<dbReference type="InterPro" id="IPR029044">
    <property type="entry name" value="Nucleotide-diphossugar_trans"/>
</dbReference>
<dbReference type="EMBL" id="NRSG01000358">
    <property type="protein sequence ID" value="MBK1661730.1"/>
    <property type="molecule type" value="Genomic_DNA"/>
</dbReference>
<sequence>MRGAGVSSRGGRGVDGGHPQPPETRRVITLTHGMVLAAGLGLRMRPLTDATAKPLLTLDGRTLLDHALDRLAAAGIGQAVVNAHWCADQVAAAVAGRDSPRIALQREDALLETGGGVARALPLLGDGPFAVANGDSVWLDGPRQALGRMAAAFDPAQMDALLLVVRSAQVDGDIGRGDFLLDPLGRVRRPRERELAPYVFAGVQILTPGMFRNTPGGKFSLNILYDRAIDSGRLFALVHDGVWFHLSTPPDLDRAEAALRAGLVRALF</sequence>
<evidence type="ECO:0000313" key="6">
    <source>
        <dbReference type="EMBL" id="MBK1661730.1"/>
    </source>
</evidence>